<dbReference type="InterPro" id="IPR032568">
    <property type="entry name" value="DUF4926"/>
</dbReference>
<dbReference type="Proteomes" id="UP000199159">
    <property type="component" value="Unassembled WGS sequence"/>
</dbReference>
<accession>A0A1H0X1B5</accession>
<dbReference type="AlphaFoldDB" id="A0A1H0X1B5"/>
<sequence>MFKEFDVIKSLKTLSPNIDIGTLGTILIIHNEEEVEVEFVDTQGKTLDLLTVSKNDIELLK</sequence>
<protein>
    <recommendedName>
        <fullName evidence="3">DUF4926 domain-containing protein</fullName>
    </recommendedName>
</protein>
<proteinExistence type="predicted"/>
<dbReference type="Pfam" id="PF16277">
    <property type="entry name" value="DUF4926"/>
    <property type="match status" value="1"/>
</dbReference>
<dbReference type="OrthoDB" id="983005at2"/>
<name>A0A1H0X1B5_9BACI</name>
<keyword evidence="2" id="KW-1185">Reference proteome</keyword>
<organism evidence="1 2">
    <name type="scientific">Litchfieldia salsa</name>
    <dbReference type="NCBI Taxonomy" id="930152"/>
    <lineage>
        <taxon>Bacteria</taxon>
        <taxon>Bacillati</taxon>
        <taxon>Bacillota</taxon>
        <taxon>Bacilli</taxon>
        <taxon>Bacillales</taxon>
        <taxon>Bacillaceae</taxon>
        <taxon>Litchfieldia</taxon>
    </lineage>
</organism>
<evidence type="ECO:0000313" key="1">
    <source>
        <dbReference type="EMBL" id="SDP96256.1"/>
    </source>
</evidence>
<dbReference type="EMBL" id="FNJU01000021">
    <property type="protein sequence ID" value="SDP96256.1"/>
    <property type="molecule type" value="Genomic_DNA"/>
</dbReference>
<evidence type="ECO:0000313" key="2">
    <source>
        <dbReference type="Proteomes" id="UP000199159"/>
    </source>
</evidence>
<dbReference type="RefSeq" id="WP_090859610.1">
    <property type="nucleotide sequence ID" value="NZ_FNJU01000021.1"/>
</dbReference>
<gene>
    <name evidence="1" type="ORF">SAMN05216565_1216</name>
</gene>
<reference evidence="2" key="1">
    <citation type="submission" date="2016-10" db="EMBL/GenBank/DDBJ databases">
        <authorList>
            <person name="Varghese N."/>
            <person name="Submissions S."/>
        </authorList>
    </citation>
    <scope>NUCLEOTIDE SEQUENCE [LARGE SCALE GENOMIC DNA]</scope>
    <source>
        <strain evidence="2">IBRC-M10078</strain>
    </source>
</reference>
<dbReference type="STRING" id="930152.SAMN05216565_1216"/>
<evidence type="ECO:0008006" key="3">
    <source>
        <dbReference type="Google" id="ProtNLM"/>
    </source>
</evidence>